<dbReference type="Proteomes" id="UP000054558">
    <property type="component" value="Unassembled WGS sequence"/>
</dbReference>
<feature type="transmembrane region" description="Helical" evidence="2">
    <location>
        <begin position="147"/>
        <end position="170"/>
    </location>
</feature>
<sequence length="212" mass="22830">MLSALLGRNPCSSRKGAGWAFGSSRSICLLCPSTFTTSGPCRRGSRTAPGRKGLRSQAGDDKSSAGNSPEDAFQRELRRRGLRPDGTKDPNFKGPKTATEEGGAGKPDPPPPFAKLPDQLEKSRKLNSEGLEGLLPRAGELLKLGTTFFLAFWPLVLTAIVLFGGAYAVLGSNFVHGGERSQNAGAPKYVDPYELLAQEEIMRAYREGYIDR</sequence>
<evidence type="ECO:0000313" key="3">
    <source>
        <dbReference type="EMBL" id="GAQ81653.1"/>
    </source>
</evidence>
<feature type="compositionally biased region" description="Basic and acidic residues" evidence="1">
    <location>
        <begin position="82"/>
        <end position="91"/>
    </location>
</feature>
<keyword evidence="2" id="KW-0812">Transmembrane</keyword>
<evidence type="ECO:0000256" key="2">
    <source>
        <dbReference type="SAM" id="Phobius"/>
    </source>
</evidence>
<keyword evidence="2" id="KW-0472">Membrane</keyword>
<name>A0A1Y1HU43_KLENI</name>
<dbReference type="EMBL" id="DF237035">
    <property type="protein sequence ID" value="GAQ81653.1"/>
    <property type="molecule type" value="Genomic_DNA"/>
</dbReference>
<keyword evidence="2" id="KW-1133">Transmembrane helix</keyword>
<dbReference type="OMA" id="WFKESER"/>
<accession>A0A1Y1HU43</accession>
<organism evidence="3 4">
    <name type="scientific">Klebsormidium nitens</name>
    <name type="common">Green alga</name>
    <name type="synonym">Ulothrix nitens</name>
    <dbReference type="NCBI Taxonomy" id="105231"/>
    <lineage>
        <taxon>Eukaryota</taxon>
        <taxon>Viridiplantae</taxon>
        <taxon>Streptophyta</taxon>
        <taxon>Klebsormidiophyceae</taxon>
        <taxon>Klebsormidiales</taxon>
        <taxon>Klebsormidiaceae</taxon>
        <taxon>Klebsormidium</taxon>
    </lineage>
</organism>
<dbReference type="OrthoDB" id="2016911at2759"/>
<evidence type="ECO:0008006" key="5">
    <source>
        <dbReference type="Google" id="ProtNLM"/>
    </source>
</evidence>
<evidence type="ECO:0000256" key="1">
    <source>
        <dbReference type="SAM" id="MobiDB-lite"/>
    </source>
</evidence>
<evidence type="ECO:0000313" key="4">
    <source>
        <dbReference type="Proteomes" id="UP000054558"/>
    </source>
</evidence>
<gene>
    <name evidence="3" type="ORF">KFL_000860250</name>
</gene>
<reference evidence="3 4" key="1">
    <citation type="journal article" date="2014" name="Nat. Commun.">
        <title>Klebsormidium flaccidum genome reveals primary factors for plant terrestrial adaptation.</title>
        <authorList>
            <person name="Hori K."/>
            <person name="Maruyama F."/>
            <person name="Fujisawa T."/>
            <person name="Togashi T."/>
            <person name="Yamamoto N."/>
            <person name="Seo M."/>
            <person name="Sato S."/>
            <person name="Yamada T."/>
            <person name="Mori H."/>
            <person name="Tajima N."/>
            <person name="Moriyama T."/>
            <person name="Ikeuchi M."/>
            <person name="Watanabe M."/>
            <person name="Wada H."/>
            <person name="Kobayashi K."/>
            <person name="Saito M."/>
            <person name="Masuda T."/>
            <person name="Sasaki-Sekimoto Y."/>
            <person name="Mashiguchi K."/>
            <person name="Awai K."/>
            <person name="Shimojima M."/>
            <person name="Masuda S."/>
            <person name="Iwai M."/>
            <person name="Nobusawa T."/>
            <person name="Narise T."/>
            <person name="Kondo S."/>
            <person name="Saito H."/>
            <person name="Sato R."/>
            <person name="Murakawa M."/>
            <person name="Ihara Y."/>
            <person name="Oshima-Yamada Y."/>
            <person name="Ohtaka K."/>
            <person name="Satoh M."/>
            <person name="Sonobe K."/>
            <person name="Ishii M."/>
            <person name="Ohtani R."/>
            <person name="Kanamori-Sato M."/>
            <person name="Honoki R."/>
            <person name="Miyazaki D."/>
            <person name="Mochizuki H."/>
            <person name="Umetsu J."/>
            <person name="Higashi K."/>
            <person name="Shibata D."/>
            <person name="Kamiya Y."/>
            <person name="Sato N."/>
            <person name="Nakamura Y."/>
            <person name="Tabata S."/>
            <person name="Ida S."/>
            <person name="Kurokawa K."/>
            <person name="Ohta H."/>
        </authorList>
    </citation>
    <scope>NUCLEOTIDE SEQUENCE [LARGE SCALE GENOMIC DNA]</scope>
    <source>
        <strain evidence="3 4">NIES-2285</strain>
    </source>
</reference>
<protein>
    <recommendedName>
        <fullName evidence="5">Transmembrane protein</fullName>
    </recommendedName>
</protein>
<keyword evidence="4" id="KW-1185">Reference proteome</keyword>
<dbReference type="AlphaFoldDB" id="A0A1Y1HU43"/>
<proteinExistence type="predicted"/>
<dbReference type="PANTHER" id="PTHR35699">
    <property type="entry name" value="F2J10.10 PROTEIN"/>
    <property type="match status" value="1"/>
</dbReference>
<dbReference type="PANTHER" id="PTHR35699:SF1">
    <property type="entry name" value="F2J10.10 PROTEIN"/>
    <property type="match status" value="1"/>
</dbReference>
<feature type="region of interest" description="Disordered" evidence="1">
    <location>
        <begin position="39"/>
        <end position="117"/>
    </location>
</feature>